<dbReference type="PANTHER" id="PTHR46928">
    <property type="entry name" value="MESENCHYME-SPECIFIC CELL SURFACE GLYCOPROTEIN"/>
    <property type="match status" value="1"/>
</dbReference>
<dbReference type="NCBIfam" id="NF038117">
    <property type="entry name" value="choice_anch_I"/>
    <property type="match status" value="1"/>
</dbReference>
<dbReference type="Proteomes" id="UP000240530">
    <property type="component" value="Unassembled WGS sequence"/>
</dbReference>
<accession>A0A2T3KWP8</accession>
<dbReference type="AlphaFoldDB" id="A0A2T3KWP8"/>
<dbReference type="InterPro" id="IPR055188">
    <property type="entry name" value="Choice_anch_I"/>
</dbReference>
<evidence type="ECO:0000313" key="5">
    <source>
        <dbReference type="Proteomes" id="UP000240530"/>
    </source>
</evidence>
<evidence type="ECO:0000256" key="2">
    <source>
        <dbReference type="SAM" id="SignalP"/>
    </source>
</evidence>
<name>A0A2T3KWP8_PHOLD</name>
<keyword evidence="2" id="KW-0732">Signal</keyword>
<dbReference type="PANTHER" id="PTHR46928:SF1">
    <property type="entry name" value="MESENCHYME-SPECIFIC CELL SURFACE GLYCOPROTEIN"/>
    <property type="match status" value="1"/>
</dbReference>
<dbReference type="RefSeq" id="WP_107184741.1">
    <property type="nucleotide sequence ID" value="NZ_JAWQGC010000001.1"/>
</dbReference>
<feature type="compositionally biased region" description="Basic and acidic residues" evidence="1">
    <location>
        <begin position="467"/>
        <end position="477"/>
    </location>
</feature>
<organism evidence="4 5">
    <name type="scientific">Photobacterium leiognathi subsp. mandapamensis</name>
    <name type="common">Photobacterium mandapamensis</name>
    <dbReference type="NCBI Taxonomy" id="48408"/>
    <lineage>
        <taxon>Bacteria</taxon>
        <taxon>Pseudomonadati</taxon>
        <taxon>Pseudomonadota</taxon>
        <taxon>Gammaproteobacteria</taxon>
        <taxon>Vibrionales</taxon>
        <taxon>Vibrionaceae</taxon>
        <taxon>Photobacterium</taxon>
    </lineage>
</organism>
<evidence type="ECO:0000256" key="1">
    <source>
        <dbReference type="SAM" id="MobiDB-lite"/>
    </source>
</evidence>
<dbReference type="SUPFAM" id="SSF75011">
    <property type="entry name" value="3-carboxy-cis,cis-mucoante lactonizing enzyme"/>
    <property type="match status" value="1"/>
</dbReference>
<dbReference type="Gene3D" id="2.130.10.10">
    <property type="entry name" value="YVTN repeat-like/Quinoprotein amine dehydrogenase"/>
    <property type="match status" value="1"/>
</dbReference>
<dbReference type="Pfam" id="PF22494">
    <property type="entry name" value="choice_anch_I"/>
    <property type="match status" value="1"/>
</dbReference>
<feature type="region of interest" description="Disordered" evidence="1">
    <location>
        <begin position="459"/>
        <end position="478"/>
    </location>
</feature>
<sequence>MKKPLLTALVISSLSSSFNFAHATEKPFEINLIGRALLNAQSPEGAAEIVAYQNSKKRIFAINGSGKTSTVEIIDATKFNVSDLKQSAKGVTNNSNLSSVYTINLAEHTKGNANSIAIAEKHALAAVAIAADKTGEKGSIAFYDISGDKPAFIKNVEVGYLPDMVTFTPDETKVIVANEGEPSGDYLTDPEGSIGIITIENGKVADKATLLGFNQFNAQQAKFEQQGMVFSNPNGQTIKGKKIVTTVAQDIEPEYVAVSKDSKKAYVSLQENNGIAIVDLATNTITLQGLGFKDWSKYKMDASDKDGGINMKAYPGLYGMYQPDTLASYTVNGKSYVVIANEGDGREYFFDAKDEEACKEQGGLDFDKKDGCLSFVNDIRAKKLTLAGNFDYLKNDETDIGRLKVNPQLGDKDGDGKYEALYTFGGRSFSILDSQGKMIFDSADEIGLLTAKIHGQAFNNDEDENAGDARSDAKGAEPEALTVGQVGDRTYAFIGLERMGGVVVYDITEPSKAHYVDYFINRGLEEGKAITGDLAPEGMTFVSAENSATGKPLVIIGNEISGSVAVWEISTK</sequence>
<protein>
    <submittedName>
        <fullName evidence="4">Alkaline phosphatase</fullName>
    </submittedName>
</protein>
<dbReference type="InterPro" id="IPR052956">
    <property type="entry name" value="Mesenchyme-surface_protein"/>
</dbReference>
<dbReference type="InterPro" id="IPR015943">
    <property type="entry name" value="WD40/YVTN_repeat-like_dom_sf"/>
</dbReference>
<gene>
    <name evidence="4" type="ORF">C0W93_08085</name>
</gene>
<reference evidence="4 5" key="1">
    <citation type="submission" date="2018-03" db="EMBL/GenBank/DDBJ databases">
        <title>Whole genome sequencing of Histamine producing bacteria.</title>
        <authorList>
            <person name="Butler K."/>
        </authorList>
    </citation>
    <scope>NUCLEOTIDE SEQUENCE [LARGE SCALE GENOMIC DNA]</scope>
    <source>
        <strain evidence="4 5">Res.4.1</strain>
    </source>
</reference>
<dbReference type="EMBL" id="PYNS01000005">
    <property type="protein sequence ID" value="PSV11838.1"/>
    <property type="molecule type" value="Genomic_DNA"/>
</dbReference>
<feature type="chain" id="PRO_5015592899" evidence="2">
    <location>
        <begin position="24"/>
        <end position="572"/>
    </location>
</feature>
<feature type="signal peptide" evidence="2">
    <location>
        <begin position="1"/>
        <end position="23"/>
    </location>
</feature>
<feature type="domain" description="Choice-of-anchor I" evidence="3">
    <location>
        <begin position="44"/>
        <end position="569"/>
    </location>
</feature>
<evidence type="ECO:0000259" key="3">
    <source>
        <dbReference type="Pfam" id="PF22494"/>
    </source>
</evidence>
<evidence type="ECO:0000313" key="4">
    <source>
        <dbReference type="EMBL" id="PSV11838.1"/>
    </source>
</evidence>
<comment type="caution">
    <text evidence="4">The sequence shown here is derived from an EMBL/GenBank/DDBJ whole genome shotgun (WGS) entry which is preliminary data.</text>
</comment>
<proteinExistence type="predicted"/>